<sequence>MLSRLRALSLPFGNATAFWCAGAGLTLFWFGLKAPAKLREHEHALSPAFRAHLLCSGVTSCVCMWNLCFSPSQGPLLAAIHKRLGRLGVATSLLGLSAGYVAAWTDEGVPRPTAAGLSAVGALQLYFTLAGVRHVRLAQHALGDERKRHLEKHAQAMNALFFGACLGPAWFRLPGWAAEAMGQDPKALPEGVMFLGMIPAVLMPRAAYLALSRRRFFG</sequence>
<keyword evidence="1" id="KW-1133">Transmembrane helix</keyword>
<protein>
    <recommendedName>
        <fullName evidence="4">Cytochrome b561 domain-containing protein</fullName>
    </recommendedName>
</protein>
<keyword evidence="3" id="KW-1185">Reference proteome</keyword>
<accession>A0AB34JHH8</accession>
<evidence type="ECO:0000313" key="2">
    <source>
        <dbReference type="EMBL" id="KAL1520252.1"/>
    </source>
</evidence>
<evidence type="ECO:0008006" key="4">
    <source>
        <dbReference type="Google" id="ProtNLM"/>
    </source>
</evidence>
<dbReference type="AlphaFoldDB" id="A0AB34JHH8"/>
<feature type="transmembrane region" description="Helical" evidence="1">
    <location>
        <begin position="114"/>
        <end position="132"/>
    </location>
</feature>
<evidence type="ECO:0000256" key="1">
    <source>
        <dbReference type="SAM" id="Phobius"/>
    </source>
</evidence>
<reference evidence="2 3" key="1">
    <citation type="journal article" date="2024" name="Science">
        <title>Giant polyketide synthase enzymes in the biosynthesis of giant marine polyether toxins.</title>
        <authorList>
            <person name="Fallon T.R."/>
            <person name="Shende V.V."/>
            <person name="Wierzbicki I.H."/>
            <person name="Pendleton A.L."/>
            <person name="Watervoot N.F."/>
            <person name="Auber R.P."/>
            <person name="Gonzalez D.J."/>
            <person name="Wisecaver J.H."/>
            <person name="Moore B.S."/>
        </authorList>
    </citation>
    <scope>NUCLEOTIDE SEQUENCE [LARGE SCALE GENOMIC DNA]</scope>
    <source>
        <strain evidence="2 3">12B1</strain>
    </source>
</reference>
<evidence type="ECO:0000313" key="3">
    <source>
        <dbReference type="Proteomes" id="UP001515480"/>
    </source>
</evidence>
<organism evidence="2 3">
    <name type="scientific">Prymnesium parvum</name>
    <name type="common">Toxic golden alga</name>
    <dbReference type="NCBI Taxonomy" id="97485"/>
    <lineage>
        <taxon>Eukaryota</taxon>
        <taxon>Haptista</taxon>
        <taxon>Haptophyta</taxon>
        <taxon>Prymnesiophyceae</taxon>
        <taxon>Prymnesiales</taxon>
        <taxon>Prymnesiaceae</taxon>
        <taxon>Prymnesium</taxon>
    </lineage>
</organism>
<keyword evidence="1" id="KW-0472">Membrane</keyword>
<comment type="caution">
    <text evidence="2">The sequence shown here is derived from an EMBL/GenBank/DDBJ whole genome shotgun (WGS) entry which is preliminary data.</text>
</comment>
<feature type="transmembrane region" description="Helical" evidence="1">
    <location>
        <begin position="153"/>
        <end position="171"/>
    </location>
</feature>
<feature type="transmembrane region" description="Helical" evidence="1">
    <location>
        <begin position="12"/>
        <end position="31"/>
    </location>
</feature>
<proteinExistence type="predicted"/>
<keyword evidence="1" id="KW-0812">Transmembrane</keyword>
<name>A0AB34JHH8_PRYPA</name>
<feature type="transmembrane region" description="Helical" evidence="1">
    <location>
        <begin position="191"/>
        <end position="211"/>
    </location>
</feature>
<dbReference type="Proteomes" id="UP001515480">
    <property type="component" value="Unassembled WGS sequence"/>
</dbReference>
<dbReference type="EMBL" id="JBGBPQ010000009">
    <property type="protein sequence ID" value="KAL1520252.1"/>
    <property type="molecule type" value="Genomic_DNA"/>
</dbReference>
<gene>
    <name evidence="2" type="ORF">AB1Y20_023722</name>
</gene>
<feature type="transmembrane region" description="Helical" evidence="1">
    <location>
        <begin position="84"/>
        <end position="102"/>
    </location>
</feature>
<feature type="transmembrane region" description="Helical" evidence="1">
    <location>
        <begin position="51"/>
        <end position="72"/>
    </location>
</feature>